<organism evidence="1 2">
    <name type="scientific">Polaribacter aquimarinus</name>
    <dbReference type="NCBI Taxonomy" id="2100726"/>
    <lineage>
        <taxon>Bacteria</taxon>
        <taxon>Pseudomonadati</taxon>
        <taxon>Bacteroidota</taxon>
        <taxon>Flavobacteriia</taxon>
        <taxon>Flavobacteriales</taxon>
        <taxon>Flavobacteriaceae</taxon>
    </lineage>
</organism>
<dbReference type="Proteomes" id="UP000245670">
    <property type="component" value="Unassembled WGS sequence"/>
</dbReference>
<name>A0A2U2JC18_9FLAO</name>
<comment type="caution">
    <text evidence="1">The sequence shown here is derived from an EMBL/GenBank/DDBJ whole genome shotgun (WGS) entry which is preliminary data.</text>
</comment>
<sequence length="158" mass="19033">MFNFFQKKLSHSDYQKIFLEISSKVFDDLFLENRFKKIKISKELSQSKIIYKKGKKFIEIMSVNELDPRGESYFEIYLGEKFNFETDEFEGYCISLNRYSSIANKKKKESFYPFPYGKIQCLKALTKTKKEFIKYAEFYLIQDDDLFDRVLKMKGIRN</sequence>
<dbReference type="OrthoDB" id="9918345at2"/>
<dbReference type="EMBL" id="QFFG01000002">
    <property type="protein sequence ID" value="PWG05874.1"/>
    <property type="molecule type" value="Genomic_DNA"/>
</dbReference>
<accession>A0A2U2JC18</accession>
<dbReference type="RefSeq" id="WP_109404206.1">
    <property type="nucleotide sequence ID" value="NZ_QFFG01000002.1"/>
</dbReference>
<keyword evidence="2" id="KW-1185">Reference proteome</keyword>
<proteinExistence type="predicted"/>
<gene>
    <name evidence="1" type="ORF">DIS07_05375</name>
</gene>
<reference evidence="1 2" key="1">
    <citation type="submission" date="2018-05" db="EMBL/GenBank/DDBJ databases">
        <title>Polaribacter aquimarinus sp. nov., isolated from sediment in a sediment of sea.</title>
        <authorList>
            <person name="Lu D."/>
        </authorList>
    </citation>
    <scope>NUCLEOTIDE SEQUENCE [LARGE SCALE GENOMIC DNA]</scope>
    <source>
        <strain evidence="1 2">ZY113</strain>
    </source>
</reference>
<evidence type="ECO:0000313" key="2">
    <source>
        <dbReference type="Proteomes" id="UP000245670"/>
    </source>
</evidence>
<protein>
    <submittedName>
        <fullName evidence="1">Uncharacterized protein</fullName>
    </submittedName>
</protein>
<dbReference type="AlphaFoldDB" id="A0A2U2JC18"/>
<evidence type="ECO:0000313" key="1">
    <source>
        <dbReference type="EMBL" id="PWG05874.1"/>
    </source>
</evidence>